<evidence type="ECO:0000259" key="7">
    <source>
        <dbReference type="Pfam" id="PF00732"/>
    </source>
</evidence>
<evidence type="ECO:0000256" key="2">
    <source>
        <dbReference type="ARBA" id="ARBA00010790"/>
    </source>
</evidence>
<keyword evidence="3" id="KW-0285">Flavoprotein</keyword>
<feature type="region of interest" description="Disordered" evidence="6">
    <location>
        <begin position="136"/>
        <end position="155"/>
    </location>
</feature>
<dbReference type="InterPro" id="IPR051473">
    <property type="entry name" value="P2Ox-like"/>
</dbReference>
<organism evidence="9 10">
    <name type="scientific">Leptolyngbya foveolarum</name>
    <dbReference type="NCBI Taxonomy" id="47253"/>
    <lineage>
        <taxon>Bacteria</taxon>
        <taxon>Bacillati</taxon>
        <taxon>Cyanobacteriota</taxon>
        <taxon>Cyanophyceae</taxon>
        <taxon>Leptolyngbyales</taxon>
        <taxon>Leptolyngbyaceae</taxon>
        <taxon>Leptolyngbya group</taxon>
        <taxon>Leptolyngbya</taxon>
    </lineage>
</organism>
<dbReference type="InterPro" id="IPR036188">
    <property type="entry name" value="FAD/NAD-bd_sf"/>
</dbReference>
<dbReference type="Pfam" id="PF00732">
    <property type="entry name" value="GMC_oxred_N"/>
    <property type="match status" value="1"/>
</dbReference>
<protein>
    <submittedName>
        <fullName evidence="9">Dehydrogenase</fullName>
    </submittedName>
</protein>
<dbReference type="GO" id="GO:0016614">
    <property type="term" value="F:oxidoreductase activity, acting on CH-OH group of donors"/>
    <property type="evidence" value="ECO:0007669"/>
    <property type="project" value="InterPro"/>
</dbReference>
<dbReference type="Pfam" id="PF05199">
    <property type="entry name" value="GMC_oxred_C"/>
    <property type="match status" value="1"/>
</dbReference>
<gene>
    <name evidence="9" type="ORF">DCF25_03560</name>
</gene>
<evidence type="ECO:0000256" key="5">
    <source>
        <dbReference type="ARBA" id="ARBA00023002"/>
    </source>
</evidence>
<dbReference type="PANTHER" id="PTHR42784">
    <property type="entry name" value="PYRANOSE 2-OXIDASE"/>
    <property type="match status" value="1"/>
</dbReference>
<feature type="domain" description="Glucose-methanol-choline oxidoreductase C-terminal" evidence="8">
    <location>
        <begin position="377"/>
        <end position="500"/>
    </location>
</feature>
<sequence length="513" mass="56876">MIIDDQHYDVIIVGSGAGGGTLAQKLAPTGKRILILERGAVMALEEQNRANIDVFKKGRYRAPEQWYDQEGEPFSPQTNYAVGGNTKIYNATLMRMRDRDFEAVTYQDGVTPEWPVKYADWEPYYTAAEQLYQVHGDDQSDPTEPAHSAGYPHPAVDHTPVIQPFVDLIKERGLHPTSLPMSLTKRDDDPTGDAEVFGIDLALKHDNVTLKTNARVVGLHTNPTGTEIAGVQVEDNEKTFLFKADIVVLACGAVNSAALMLDSANEQHPNGLANSSDQLGRNLMKHLMTVIVERGAADNDGTFLPSVSVNDFYWGDEYFNYPMGHIENSGGLLQDIVFAESPPLLSVLAQFLPGAGLQQLVKRSIGWWAQTGTLPKPNNRVYWQESTRFDGLRRRKLRYEFTPNNLEAHDRLVYRWMGVLKDMENTGMGLRQSTVYPRGESPTQVVGYQCGTARMGTDPATSVLDVNCRTHEIDNLYVVDSSFFPSCASVSPALTVMANALRVGDHLIDRLKG</sequence>
<feature type="domain" description="Glucose-methanol-choline oxidoreductase N-terminal" evidence="7">
    <location>
        <begin position="81"/>
        <end position="287"/>
    </location>
</feature>
<keyword evidence="5" id="KW-0560">Oxidoreductase</keyword>
<dbReference type="InterPro" id="IPR000172">
    <property type="entry name" value="GMC_OxRdtase_N"/>
</dbReference>
<dbReference type="Gene3D" id="3.50.50.60">
    <property type="entry name" value="FAD/NAD(P)-binding domain"/>
    <property type="match status" value="2"/>
</dbReference>
<evidence type="ECO:0000259" key="8">
    <source>
        <dbReference type="Pfam" id="PF05199"/>
    </source>
</evidence>
<evidence type="ECO:0000256" key="6">
    <source>
        <dbReference type="SAM" id="MobiDB-lite"/>
    </source>
</evidence>
<evidence type="ECO:0000256" key="4">
    <source>
        <dbReference type="ARBA" id="ARBA00022827"/>
    </source>
</evidence>
<reference evidence="9 10" key="2">
    <citation type="submission" date="2018-06" db="EMBL/GenBank/DDBJ databases">
        <title>Metagenomic assembly of (sub)arctic Cyanobacteria and their associated microbiome from non-axenic cultures.</title>
        <authorList>
            <person name="Baurain D."/>
        </authorList>
    </citation>
    <scope>NUCLEOTIDE SEQUENCE [LARGE SCALE GENOMIC DNA]</scope>
    <source>
        <strain evidence="9">ULC129bin1</strain>
    </source>
</reference>
<keyword evidence="4" id="KW-0274">FAD</keyword>
<dbReference type="GO" id="GO:0050660">
    <property type="term" value="F:flavin adenine dinucleotide binding"/>
    <property type="evidence" value="ECO:0007669"/>
    <property type="project" value="InterPro"/>
</dbReference>
<dbReference type="AlphaFoldDB" id="A0A2W4WS09"/>
<evidence type="ECO:0000256" key="3">
    <source>
        <dbReference type="ARBA" id="ARBA00022630"/>
    </source>
</evidence>
<evidence type="ECO:0000256" key="1">
    <source>
        <dbReference type="ARBA" id="ARBA00001974"/>
    </source>
</evidence>
<evidence type="ECO:0000313" key="10">
    <source>
        <dbReference type="Proteomes" id="UP000249354"/>
    </source>
</evidence>
<evidence type="ECO:0000313" key="9">
    <source>
        <dbReference type="EMBL" id="PZO22158.1"/>
    </source>
</evidence>
<dbReference type="InterPro" id="IPR007867">
    <property type="entry name" value="GMC_OxRtase_C"/>
</dbReference>
<dbReference type="SUPFAM" id="SSF51905">
    <property type="entry name" value="FAD/NAD(P)-binding domain"/>
    <property type="match status" value="1"/>
</dbReference>
<comment type="caution">
    <text evidence="9">The sequence shown here is derived from an EMBL/GenBank/DDBJ whole genome shotgun (WGS) entry which is preliminary data.</text>
</comment>
<dbReference type="EMBL" id="QBMC01000013">
    <property type="protein sequence ID" value="PZO22158.1"/>
    <property type="molecule type" value="Genomic_DNA"/>
</dbReference>
<comment type="cofactor">
    <cofactor evidence="1">
        <name>FAD</name>
        <dbReference type="ChEBI" id="CHEBI:57692"/>
    </cofactor>
</comment>
<dbReference type="Proteomes" id="UP000249354">
    <property type="component" value="Unassembled WGS sequence"/>
</dbReference>
<name>A0A2W4WS09_9CYAN</name>
<comment type="similarity">
    <text evidence="2">Belongs to the GMC oxidoreductase family.</text>
</comment>
<proteinExistence type="inferred from homology"/>
<dbReference type="PANTHER" id="PTHR42784:SF1">
    <property type="entry name" value="PYRANOSE 2-OXIDASE"/>
    <property type="match status" value="1"/>
</dbReference>
<reference evidence="10" key="1">
    <citation type="submission" date="2018-04" db="EMBL/GenBank/DDBJ databases">
        <authorList>
            <person name="Cornet L."/>
        </authorList>
    </citation>
    <scope>NUCLEOTIDE SEQUENCE [LARGE SCALE GENOMIC DNA]</scope>
</reference>
<accession>A0A2W4WS09</accession>